<dbReference type="EMBL" id="GBXM01066662">
    <property type="protein sequence ID" value="JAH41915.1"/>
    <property type="molecule type" value="Transcribed_RNA"/>
</dbReference>
<reference evidence="1" key="2">
    <citation type="journal article" date="2015" name="Fish Shellfish Immunol.">
        <title>Early steps in the European eel (Anguilla anguilla)-Vibrio vulnificus interaction in the gills: Role of the RtxA13 toxin.</title>
        <authorList>
            <person name="Callol A."/>
            <person name="Pajuelo D."/>
            <person name="Ebbesson L."/>
            <person name="Teles M."/>
            <person name="MacKenzie S."/>
            <person name="Amaro C."/>
        </authorList>
    </citation>
    <scope>NUCLEOTIDE SEQUENCE</scope>
</reference>
<sequence>MIVFGPLPLTCAQRLSRHVPPSHEGKARSVAGFSV</sequence>
<dbReference type="AlphaFoldDB" id="A0A0E9SMN2"/>
<reference evidence="1" key="1">
    <citation type="submission" date="2014-11" db="EMBL/GenBank/DDBJ databases">
        <authorList>
            <person name="Amaro Gonzalez C."/>
        </authorList>
    </citation>
    <scope>NUCLEOTIDE SEQUENCE</scope>
</reference>
<accession>A0A0E9SMN2</accession>
<organism evidence="1">
    <name type="scientific">Anguilla anguilla</name>
    <name type="common">European freshwater eel</name>
    <name type="synonym">Muraena anguilla</name>
    <dbReference type="NCBI Taxonomy" id="7936"/>
    <lineage>
        <taxon>Eukaryota</taxon>
        <taxon>Metazoa</taxon>
        <taxon>Chordata</taxon>
        <taxon>Craniata</taxon>
        <taxon>Vertebrata</taxon>
        <taxon>Euteleostomi</taxon>
        <taxon>Actinopterygii</taxon>
        <taxon>Neopterygii</taxon>
        <taxon>Teleostei</taxon>
        <taxon>Anguilliformes</taxon>
        <taxon>Anguillidae</taxon>
        <taxon>Anguilla</taxon>
    </lineage>
</organism>
<evidence type="ECO:0000313" key="1">
    <source>
        <dbReference type="EMBL" id="JAH41915.1"/>
    </source>
</evidence>
<name>A0A0E9SMN2_ANGAN</name>
<proteinExistence type="predicted"/>
<protein>
    <submittedName>
        <fullName evidence="1">Uncharacterized protein</fullName>
    </submittedName>
</protein>